<evidence type="ECO:0000313" key="4">
    <source>
        <dbReference type="Proteomes" id="UP000041254"/>
    </source>
</evidence>
<dbReference type="Proteomes" id="UP000041254">
    <property type="component" value="Unassembled WGS sequence"/>
</dbReference>
<evidence type="ECO:0000313" key="3">
    <source>
        <dbReference type="EMBL" id="CEL91760.1"/>
    </source>
</evidence>
<gene>
    <name evidence="3" type="ORF">Vbra_19963</name>
</gene>
<feature type="transmembrane region" description="Helical" evidence="2">
    <location>
        <begin position="390"/>
        <end position="409"/>
    </location>
</feature>
<evidence type="ECO:0000256" key="1">
    <source>
        <dbReference type="SAM" id="MobiDB-lite"/>
    </source>
</evidence>
<dbReference type="VEuPathDB" id="CryptoDB:Vbra_19963"/>
<sequence length="468" mass="50380">MLIQSTKTKKNSERSKRTSPTTAGSKAGSAEARDTAADAEGTMQTLLSFTALLLLAVHSLGPRWPYAWQAEGAAWDPASFLCGALVSTLNECDAAHLSTLRDSYGSPVKPGAIIRRTHGWWQKHYGIYLGRGLIGEFTQDGSSYGSSTSMQTAGTANATMVKAIERVRRSSRLPKRMTVTEKTKPGFSLLDLSLSDNATTSTNSSGAAATARLLKETCINATRDHEGQAAFISDKRLKEMARLIKAAGTDTMCTIGFLSSISYPPPMARRGAAGQNGRVRIVSLHSFASAGVWWPKVEAVTSLDTRDVADIHKRVAQWLGPLQYHSRIGNNEQWAIGVATGRFAPLAEVNWASCLLLFAPLLLLVSPWLGSGLFAALSKMGLNAVVASRATAVTAVSAAVVAGVMALNVRSILFWPPGEEAAIEAHWERMTDTMKERRPCGGGEGAVLTPVEAAFCEVVLPKRWWVFW</sequence>
<accession>A0A0G4E875</accession>
<feature type="region of interest" description="Disordered" evidence="1">
    <location>
        <begin position="1"/>
        <end position="36"/>
    </location>
</feature>
<protein>
    <submittedName>
        <fullName evidence="3">Uncharacterized protein</fullName>
    </submittedName>
</protein>
<keyword evidence="2" id="KW-0472">Membrane</keyword>
<proteinExistence type="predicted"/>
<dbReference type="AlphaFoldDB" id="A0A0G4E875"/>
<feature type="transmembrane region" description="Helical" evidence="2">
    <location>
        <begin position="349"/>
        <end position="370"/>
    </location>
</feature>
<evidence type="ECO:0000256" key="2">
    <source>
        <dbReference type="SAM" id="Phobius"/>
    </source>
</evidence>
<organism evidence="3 4">
    <name type="scientific">Vitrella brassicaformis (strain CCMP3155)</name>
    <dbReference type="NCBI Taxonomy" id="1169540"/>
    <lineage>
        <taxon>Eukaryota</taxon>
        <taxon>Sar</taxon>
        <taxon>Alveolata</taxon>
        <taxon>Colpodellida</taxon>
        <taxon>Vitrellaceae</taxon>
        <taxon>Vitrella</taxon>
    </lineage>
</organism>
<keyword evidence="2" id="KW-0812">Transmembrane</keyword>
<dbReference type="InParanoid" id="A0A0G4E875"/>
<dbReference type="EMBL" id="CDMY01000022">
    <property type="protein sequence ID" value="CEL91760.1"/>
    <property type="molecule type" value="Genomic_DNA"/>
</dbReference>
<name>A0A0G4E875_VITBC</name>
<keyword evidence="4" id="KW-1185">Reference proteome</keyword>
<reference evidence="3 4" key="1">
    <citation type="submission" date="2014-11" db="EMBL/GenBank/DDBJ databases">
        <authorList>
            <person name="Zhu J."/>
            <person name="Qi W."/>
            <person name="Song R."/>
        </authorList>
    </citation>
    <scope>NUCLEOTIDE SEQUENCE [LARGE SCALE GENOMIC DNA]</scope>
</reference>
<keyword evidence="2" id="KW-1133">Transmembrane helix</keyword>